<sequence length="327" mass="36665">MGSLHGPVVCPAIHSKQASVYQIPINVSSMKDDMFRSTFWGYKGVRQRTTNAGILTRPINIRRFGTVQCTFSSSSNGSDSRAENFKENDEDYVNSSVTEAVEVKSGSGGFTIKMRDGRFLRCVHNSPQGGHLPDYAPHPAIVLKMEDGTGLLLPIIVLEMPSVLLMAAIRNVHIARPTIYQIMKEMIEKMGYAVKLVRVTKRVHEAYFAQLYLTKIDNEDECISFDLRPSDAINIAVRCKVPIQVNRDLAHSDGMKIVESPKATIVGPASDVLSFTELDRPNGKPCIETTEFNLLQNMLNAALEERYQEAAQWRDQLTQFRAKRNWA</sequence>
<comment type="function">
    <text evidence="3">Bifunctional nuclease with both RNase and DNase activities. Involved in basal defense response. Participates in abscisic acid-derived callose deposition following infection by a necrotrophic pathogen.</text>
</comment>
<keyword evidence="2" id="KW-0378">Hydrolase</keyword>
<dbReference type="PANTHER" id="PTHR15160:SF3">
    <property type="entry name" value="BIFUNCTIONAL NUCLEASE 1"/>
    <property type="match status" value="1"/>
</dbReference>
<dbReference type="SUPFAM" id="SSF103256">
    <property type="entry name" value="Hypothetical protein TM0160"/>
    <property type="match status" value="1"/>
</dbReference>
<dbReference type="InterPro" id="IPR036104">
    <property type="entry name" value="BFN_sf"/>
</dbReference>
<name>A0A9R0IPG3_SPIOL</name>
<gene>
    <name evidence="6" type="primary">LOC110792272</name>
</gene>
<dbReference type="Proteomes" id="UP000813463">
    <property type="component" value="Chromosome 2"/>
</dbReference>
<evidence type="ECO:0000313" key="5">
    <source>
        <dbReference type="Proteomes" id="UP000813463"/>
    </source>
</evidence>
<dbReference type="GeneID" id="110792272"/>
<dbReference type="PROSITE" id="PS51658">
    <property type="entry name" value="BFN"/>
    <property type="match status" value="1"/>
</dbReference>
<evidence type="ECO:0000256" key="1">
    <source>
        <dbReference type="ARBA" id="ARBA00009095"/>
    </source>
</evidence>
<dbReference type="InterPro" id="IPR003729">
    <property type="entry name" value="Bi_nuclease_dom"/>
</dbReference>
<reference evidence="5" key="1">
    <citation type="journal article" date="2021" name="Nat. Commun.">
        <title>Genomic analyses provide insights into spinach domestication and the genetic basis of agronomic traits.</title>
        <authorList>
            <person name="Cai X."/>
            <person name="Sun X."/>
            <person name="Xu C."/>
            <person name="Sun H."/>
            <person name="Wang X."/>
            <person name="Ge C."/>
            <person name="Zhang Z."/>
            <person name="Wang Q."/>
            <person name="Fei Z."/>
            <person name="Jiao C."/>
            <person name="Wang Q."/>
        </authorList>
    </citation>
    <scope>NUCLEOTIDE SEQUENCE [LARGE SCALE GENOMIC DNA]</scope>
    <source>
        <strain evidence="5">cv. Varoflay</strain>
    </source>
</reference>
<accession>A0A9R0IPG3</accession>
<keyword evidence="2" id="KW-0540">Nuclease</keyword>
<evidence type="ECO:0000313" key="6">
    <source>
        <dbReference type="RefSeq" id="XP_021852782.1"/>
    </source>
</evidence>
<dbReference type="PANTHER" id="PTHR15160">
    <property type="entry name" value="VON HIPPEL-LINDAU PROTEIN"/>
    <property type="match status" value="1"/>
</dbReference>
<dbReference type="GO" id="GO:0016567">
    <property type="term" value="P:protein ubiquitination"/>
    <property type="evidence" value="ECO:0000318"/>
    <property type="project" value="GO_Central"/>
</dbReference>
<dbReference type="Gene3D" id="3.10.690.10">
    <property type="entry name" value="Bifunctional nuclease domain"/>
    <property type="match status" value="1"/>
</dbReference>
<proteinExistence type="inferred from homology"/>
<evidence type="ECO:0000256" key="2">
    <source>
        <dbReference type="ARBA" id="ARBA00022722"/>
    </source>
</evidence>
<dbReference type="OrthoDB" id="566255at2759"/>
<dbReference type="GO" id="GO:0004518">
    <property type="term" value="F:nuclease activity"/>
    <property type="evidence" value="ECO:0007669"/>
    <property type="project" value="UniProtKB-UniRule"/>
</dbReference>
<dbReference type="KEGG" id="soe:110792272"/>
<keyword evidence="5" id="KW-1185">Reference proteome</keyword>
<protein>
    <submittedName>
        <fullName evidence="6">Bifunctional nuclease 1</fullName>
    </submittedName>
</protein>
<dbReference type="RefSeq" id="XP_021852782.1">
    <property type="nucleotide sequence ID" value="XM_021997090.2"/>
</dbReference>
<evidence type="ECO:0000256" key="3">
    <source>
        <dbReference type="ARBA" id="ARBA00025428"/>
    </source>
</evidence>
<reference evidence="6" key="2">
    <citation type="submission" date="2025-08" db="UniProtKB">
        <authorList>
            <consortium name="RefSeq"/>
        </authorList>
    </citation>
    <scope>IDENTIFICATION</scope>
    <source>
        <tissue evidence="6">Leaf</tissue>
    </source>
</reference>
<dbReference type="AlphaFoldDB" id="A0A9R0IPG3"/>
<organism evidence="5 6">
    <name type="scientific">Spinacia oleracea</name>
    <name type="common">Spinach</name>
    <dbReference type="NCBI Taxonomy" id="3562"/>
    <lineage>
        <taxon>Eukaryota</taxon>
        <taxon>Viridiplantae</taxon>
        <taxon>Streptophyta</taxon>
        <taxon>Embryophyta</taxon>
        <taxon>Tracheophyta</taxon>
        <taxon>Spermatophyta</taxon>
        <taxon>Magnoliopsida</taxon>
        <taxon>eudicotyledons</taxon>
        <taxon>Gunneridae</taxon>
        <taxon>Pentapetalae</taxon>
        <taxon>Caryophyllales</taxon>
        <taxon>Chenopodiaceae</taxon>
        <taxon>Chenopodioideae</taxon>
        <taxon>Anserineae</taxon>
        <taxon>Spinacia</taxon>
    </lineage>
</organism>
<dbReference type="GO" id="GO:0005634">
    <property type="term" value="C:nucleus"/>
    <property type="evidence" value="ECO:0000318"/>
    <property type="project" value="GO_Central"/>
</dbReference>
<comment type="similarity">
    <text evidence="1">Belongs to the bifunctional nuclease family.</text>
</comment>
<feature type="domain" description="BFN" evidence="4">
    <location>
        <begin position="122"/>
        <end position="257"/>
    </location>
</feature>
<dbReference type="Pfam" id="PF02577">
    <property type="entry name" value="BFN_dom"/>
    <property type="match status" value="1"/>
</dbReference>
<evidence type="ECO:0000259" key="4">
    <source>
        <dbReference type="PROSITE" id="PS51658"/>
    </source>
</evidence>
<dbReference type="GO" id="GO:0030891">
    <property type="term" value="C:VCB complex"/>
    <property type="evidence" value="ECO:0000318"/>
    <property type="project" value="GO_Central"/>
</dbReference>